<name>A0ABD6A7Y0_9EURY</name>
<dbReference type="Pfam" id="PF01978">
    <property type="entry name" value="TrmB"/>
    <property type="match status" value="1"/>
</dbReference>
<dbReference type="InterPro" id="IPR002831">
    <property type="entry name" value="Tscrpt_reg_TrmB_N"/>
</dbReference>
<gene>
    <name evidence="3" type="ORF">ACFQPE_07870</name>
</gene>
<sequence>MAQSQPTPPAPSIEQLRTVVELIETPVLARVYAYVLHAGPTTVADLVEQVDVPQGTAYDYVRKLEGADLLTKTAEKRPYEYVAEDVSLTLSSDGQTRTITPELIEAVARRTADDDIDLYIERHGIDGLATALDYAHEYVDGTVNHRIATRELDCSPLEAEVILQALEPVVLAYRDDE</sequence>
<dbReference type="Pfam" id="PF24218">
    <property type="entry name" value="DUF7437"/>
    <property type="match status" value="1"/>
</dbReference>
<feature type="domain" description="Transcription regulator TrmB N-terminal" evidence="1">
    <location>
        <begin position="29"/>
        <end position="85"/>
    </location>
</feature>
<organism evidence="3 4">
    <name type="scientific">Halomarina halobia</name>
    <dbReference type="NCBI Taxonomy" id="3033386"/>
    <lineage>
        <taxon>Archaea</taxon>
        <taxon>Methanobacteriati</taxon>
        <taxon>Methanobacteriota</taxon>
        <taxon>Stenosarchaea group</taxon>
        <taxon>Halobacteria</taxon>
        <taxon>Halobacteriales</taxon>
        <taxon>Natronomonadaceae</taxon>
        <taxon>Halomarina</taxon>
    </lineage>
</organism>
<dbReference type="InterPro" id="IPR036390">
    <property type="entry name" value="WH_DNA-bd_sf"/>
</dbReference>
<accession>A0ABD6A7Y0</accession>
<comment type="caution">
    <text evidence="3">The sequence shown here is derived from an EMBL/GenBank/DDBJ whole genome shotgun (WGS) entry which is preliminary data.</text>
</comment>
<dbReference type="InterPro" id="IPR036388">
    <property type="entry name" value="WH-like_DNA-bd_sf"/>
</dbReference>
<evidence type="ECO:0000313" key="3">
    <source>
        <dbReference type="EMBL" id="MFC7316709.1"/>
    </source>
</evidence>
<evidence type="ECO:0000313" key="4">
    <source>
        <dbReference type="Proteomes" id="UP001596547"/>
    </source>
</evidence>
<dbReference type="RefSeq" id="WP_276304029.1">
    <property type="nucleotide sequence ID" value="NZ_CP119992.1"/>
</dbReference>
<keyword evidence="4" id="KW-1185">Reference proteome</keyword>
<feature type="domain" description="DUF7437" evidence="2">
    <location>
        <begin position="110"/>
        <end position="175"/>
    </location>
</feature>
<dbReference type="Proteomes" id="UP001596547">
    <property type="component" value="Unassembled WGS sequence"/>
</dbReference>
<dbReference type="Gene3D" id="1.10.10.10">
    <property type="entry name" value="Winged helix-like DNA-binding domain superfamily/Winged helix DNA-binding domain"/>
    <property type="match status" value="1"/>
</dbReference>
<protein>
    <submittedName>
        <fullName evidence="3">Helix-turn-helix domain-containing protein</fullName>
    </submittedName>
</protein>
<evidence type="ECO:0000259" key="1">
    <source>
        <dbReference type="Pfam" id="PF01978"/>
    </source>
</evidence>
<proteinExistence type="predicted"/>
<evidence type="ECO:0000259" key="2">
    <source>
        <dbReference type="Pfam" id="PF24218"/>
    </source>
</evidence>
<dbReference type="InterPro" id="IPR055860">
    <property type="entry name" value="DUF7437"/>
</dbReference>
<dbReference type="GeneID" id="79316642"/>
<dbReference type="SUPFAM" id="SSF46785">
    <property type="entry name" value="Winged helix' DNA-binding domain"/>
    <property type="match status" value="1"/>
</dbReference>
<reference evidence="3 4" key="1">
    <citation type="journal article" date="2019" name="Int. J. Syst. Evol. Microbiol.">
        <title>The Global Catalogue of Microorganisms (GCM) 10K type strain sequencing project: providing services to taxonomists for standard genome sequencing and annotation.</title>
        <authorList>
            <consortium name="The Broad Institute Genomics Platform"/>
            <consortium name="The Broad Institute Genome Sequencing Center for Infectious Disease"/>
            <person name="Wu L."/>
            <person name="Ma J."/>
        </authorList>
    </citation>
    <scope>NUCLEOTIDE SEQUENCE [LARGE SCALE GENOMIC DNA]</scope>
    <source>
        <strain evidence="3 4">PSR21</strain>
    </source>
</reference>
<dbReference type="EMBL" id="JBHTBF010000002">
    <property type="protein sequence ID" value="MFC7316709.1"/>
    <property type="molecule type" value="Genomic_DNA"/>
</dbReference>
<dbReference type="AlphaFoldDB" id="A0ABD6A7Y0"/>